<dbReference type="RefSeq" id="WP_036598027.1">
    <property type="nucleotide sequence ID" value="NZ_CP076607.1"/>
</dbReference>
<dbReference type="Gene3D" id="3.40.190.10">
    <property type="entry name" value="Periplasmic binding protein-like II"/>
    <property type="match status" value="1"/>
</dbReference>
<organism evidence="7 8">
    <name type="scientific">Paenibacillus sophorae</name>
    <dbReference type="NCBI Taxonomy" id="1333845"/>
    <lineage>
        <taxon>Bacteria</taxon>
        <taxon>Bacillati</taxon>
        <taxon>Bacillota</taxon>
        <taxon>Bacilli</taxon>
        <taxon>Bacillales</taxon>
        <taxon>Paenibacillaceae</taxon>
        <taxon>Paenibacillus</taxon>
    </lineage>
</organism>
<dbReference type="NCBIfam" id="NF045467">
    <property type="entry name" value="Opp4A"/>
    <property type="match status" value="1"/>
</dbReference>
<dbReference type="Gene3D" id="3.10.105.10">
    <property type="entry name" value="Dipeptide-binding Protein, Domain 3"/>
    <property type="match status" value="1"/>
</dbReference>
<sequence>MNNRSIIRVLALLLFVAMLLSACGGTGAPDNRSGNEPSSLATGNGGEPRAGGTVTYGFPSPFKGLFEPAFYEGEDDLRVLEFITEPLFTVKDDLTTVPGIASWQESADHKTFTFKIKQGVHWQNGDELTVEDWKFALEVIAAPNYTGPRYYSVEMIEGADAYHTGKAKQISGIRVIDPYTMELKVTAARVNTIDNLWAYPMNKRYFAGVAVKDMPNSDQVRTAPIGIGPFQVTNIQPGEFVEMSRFDNYYKGKPLLDGVLYKVFDDKMITSLFEQGVIDIEQAPRDAYENLNKLDNITLMQSPDLSYEYIGFKFGHWDDKAQKIVMDNPKFSDKRLRQAMYYALDRQGIIDGFSYGLGKLAETPISSESWAKIPEDQINRYPYDPEKANELLDEAGYKDLDGDGLREDPKGAKLVIHFDSMVGGVNDEPRTEAMLQNWRDVGLDVRLNGGALKEMNTFYTMVEEDDPSVELFNGVWGLSNDPDPTGLWRENDLWNYPRWSSKENEQLIRDGISLKAYDRDYRKQVYYDWQKLINEEVPMIFFAERETITAVNKRLQGVKINALSPIIDPYKWWIKDSE</sequence>
<dbReference type="InterPro" id="IPR000914">
    <property type="entry name" value="SBP_5_dom"/>
</dbReference>
<evidence type="ECO:0000256" key="4">
    <source>
        <dbReference type="SAM" id="MobiDB-lite"/>
    </source>
</evidence>
<keyword evidence="2" id="KW-0813">Transport</keyword>
<dbReference type="GO" id="GO:0042597">
    <property type="term" value="C:periplasmic space"/>
    <property type="evidence" value="ECO:0007669"/>
    <property type="project" value="UniProtKB-ARBA"/>
</dbReference>
<dbReference type="Proteomes" id="UP000198809">
    <property type="component" value="Unassembled WGS sequence"/>
</dbReference>
<feature type="signal peptide" evidence="5">
    <location>
        <begin position="1"/>
        <end position="22"/>
    </location>
</feature>
<evidence type="ECO:0000259" key="6">
    <source>
        <dbReference type="Pfam" id="PF00496"/>
    </source>
</evidence>
<dbReference type="GO" id="GO:0043190">
    <property type="term" value="C:ATP-binding cassette (ABC) transporter complex"/>
    <property type="evidence" value="ECO:0007669"/>
    <property type="project" value="InterPro"/>
</dbReference>
<feature type="region of interest" description="Disordered" evidence="4">
    <location>
        <begin position="26"/>
        <end position="52"/>
    </location>
</feature>
<feature type="domain" description="Solute-binding protein family 5" evidence="6">
    <location>
        <begin position="101"/>
        <end position="488"/>
    </location>
</feature>
<dbReference type="GO" id="GO:0015833">
    <property type="term" value="P:peptide transport"/>
    <property type="evidence" value="ECO:0007669"/>
    <property type="project" value="TreeGrafter"/>
</dbReference>
<dbReference type="PROSITE" id="PS51257">
    <property type="entry name" value="PROKAR_LIPOPROTEIN"/>
    <property type="match status" value="1"/>
</dbReference>
<comment type="similarity">
    <text evidence="1">Belongs to the bacterial solute-binding protein 5 family.</text>
</comment>
<dbReference type="EMBL" id="FODH01000014">
    <property type="protein sequence ID" value="SEO91663.1"/>
    <property type="molecule type" value="Genomic_DNA"/>
</dbReference>
<name>A0A1H8TM83_9BACL</name>
<dbReference type="PIRSF" id="PIRSF002741">
    <property type="entry name" value="MppA"/>
    <property type="match status" value="1"/>
</dbReference>
<feature type="chain" id="PRO_5038631556" evidence="5">
    <location>
        <begin position="23"/>
        <end position="578"/>
    </location>
</feature>
<proteinExistence type="inferred from homology"/>
<evidence type="ECO:0000256" key="2">
    <source>
        <dbReference type="ARBA" id="ARBA00022448"/>
    </source>
</evidence>
<accession>A0A1H8TM83</accession>
<dbReference type="STRING" id="1333845.SAMN04487895_114122"/>
<gene>
    <name evidence="7" type="ORF">SAMN04487895_114122</name>
</gene>
<evidence type="ECO:0000256" key="1">
    <source>
        <dbReference type="ARBA" id="ARBA00005695"/>
    </source>
</evidence>
<dbReference type="Gene3D" id="3.90.76.10">
    <property type="entry name" value="Dipeptide-binding Protein, Domain 1"/>
    <property type="match status" value="1"/>
</dbReference>
<dbReference type="InterPro" id="IPR050034">
    <property type="entry name" value="Opp4A"/>
</dbReference>
<evidence type="ECO:0000256" key="3">
    <source>
        <dbReference type="ARBA" id="ARBA00022729"/>
    </source>
</evidence>
<keyword evidence="3 5" id="KW-0732">Signal</keyword>
<evidence type="ECO:0000313" key="7">
    <source>
        <dbReference type="EMBL" id="SEO91663.1"/>
    </source>
</evidence>
<evidence type="ECO:0000256" key="5">
    <source>
        <dbReference type="SAM" id="SignalP"/>
    </source>
</evidence>
<dbReference type="InterPro" id="IPR030678">
    <property type="entry name" value="Peptide/Ni-bd"/>
</dbReference>
<dbReference type="InterPro" id="IPR039424">
    <property type="entry name" value="SBP_5"/>
</dbReference>
<feature type="compositionally biased region" description="Polar residues" evidence="4">
    <location>
        <begin position="32"/>
        <end position="42"/>
    </location>
</feature>
<dbReference type="PANTHER" id="PTHR30290:SF9">
    <property type="entry name" value="OLIGOPEPTIDE-BINDING PROTEIN APPA"/>
    <property type="match status" value="1"/>
</dbReference>
<dbReference type="GO" id="GO:1904680">
    <property type="term" value="F:peptide transmembrane transporter activity"/>
    <property type="evidence" value="ECO:0007669"/>
    <property type="project" value="TreeGrafter"/>
</dbReference>
<dbReference type="SUPFAM" id="SSF53850">
    <property type="entry name" value="Periplasmic binding protein-like II"/>
    <property type="match status" value="1"/>
</dbReference>
<dbReference type="Pfam" id="PF00496">
    <property type="entry name" value="SBP_bac_5"/>
    <property type="match status" value="1"/>
</dbReference>
<dbReference type="AlphaFoldDB" id="A0A1H8TM83"/>
<evidence type="ECO:0000313" key="8">
    <source>
        <dbReference type="Proteomes" id="UP000198809"/>
    </source>
</evidence>
<dbReference type="PANTHER" id="PTHR30290">
    <property type="entry name" value="PERIPLASMIC BINDING COMPONENT OF ABC TRANSPORTER"/>
    <property type="match status" value="1"/>
</dbReference>
<reference evidence="7 8" key="1">
    <citation type="submission" date="2016-10" db="EMBL/GenBank/DDBJ databases">
        <authorList>
            <person name="de Groot N.N."/>
        </authorList>
    </citation>
    <scope>NUCLEOTIDE SEQUENCE [LARGE SCALE GENOMIC DNA]</scope>
    <source>
        <strain evidence="7 8">CGMCC 1.10238</strain>
    </source>
</reference>
<protein>
    <submittedName>
        <fullName evidence="7">Peptide/nickel transport system substrate-binding protein</fullName>
    </submittedName>
</protein>